<dbReference type="EMBL" id="BOLY01000005">
    <property type="protein sequence ID" value="GIZ44721.1"/>
    <property type="molecule type" value="Genomic_DNA"/>
</dbReference>
<dbReference type="OrthoDB" id="5377620at2759"/>
<organism evidence="1 2">
    <name type="scientific">Cercospora kikuchii</name>
    <dbReference type="NCBI Taxonomy" id="84275"/>
    <lineage>
        <taxon>Eukaryota</taxon>
        <taxon>Fungi</taxon>
        <taxon>Dikarya</taxon>
        <taxon>Ascomycota</taxon>
        <taxon>Pezizomycotina</taxon>
        <taxon>Dothideomycetes</taxon>
        <taxon>Dothideomycetidae</taxon>
        <taxon>Mycosphaerellales</taxon>
        <taxon>Mycosphaerellaceae</taxon>
        <taxon>Cercospora</taxon>
    </lineage>
</organism>
<dbReference type="AlphaFoldDB" id="A0A9P3CLW6"/>
<dbReference type="RefSeq" id="XP_044659208.1">
    <property type="nucleotide sequence ID" value="XM_044803273.1"/>
</dbReference>
<dbReference type="Proteomes" id="UP000825890">
    <property type="component" value="Unassembled WGS sequence"/>
</dbReference>
<sequence length="132" mass="15361">MTKYYSPKVLFRSETGKLFHGAEEMKTWMKDLFFSFEKIQHVPEYYMQHSYKTAEGQKVTKVHAQFRRLLWLKGNVGDEADVEAPVAWICEIGKADEADGDGYLGLQFKEVSLYWDKTKTVELLKRGLPSDE</sequence>
<dbReference type="GeneID" id="68293487"/>
<evidence type="ECO:0000313" key="2">
    <source>
        <dbReference type="Proteomes" id="UP000825890"/>
    </source>
</evidence>
<name>A0A9P3CLW6_9PEZI</name>
<keyword evidence="2" id="KW-1185">Reference proteome</keyword>
<gene>
    <name evidence="1" type="ORF">CKM354_000791200</name>
</gene>
<comment type="caution">
    <text evidence="1">The sequence shown here is derived from an EMBL/GenBank/DDBJ whole genome shotgun (WGS) entry which is preliminary data.</text>
</comment>
<protein>
    <submittedName>
        <fullName evidence="1">Uncharacterized protein</fullName>
    </submittedName>
</protein>
<reference evidence="1 2" key="1">
    <citation type="submission" date="2021-01" db="EMBL/GenBank/DDBJ databases">
        <title>Cercospora kikuchii MAFF 305040 whole genome shotgun sequence.</title>
        <authorList>
            <person name="Kashiwa T."/>
            <person name="Suzuki T."/>
        </authorList>
    </citation>
    <scope>NUCLEOTIDE SEQUENCE [LARGE SCALE GENOMIC DNA]</scope>
    <source>
        <strain evidence="1 2">MAFF 305040</strain>
    </source>
</reference>
<accession>A0A9P3CLW6</accession>
<proteinExistence type="predicted"/>
<evidence type="ECO:0000313" key="1">
    <source>
        <dbReference type="EMBL" id="GIZ44721.1"/>
    </source>
</evidence>